<protein>
    <submittedName>
        <fullName evidence="1">Uncharacterized protein</fullName>
    </submittedName>
</protein>
<sequence length="155" mass="16889">MPAVRLLHTNWYHEAQAREYHDAGDTLIPTAPEYAAGRQLGEGVYLTPRLHDWAGKRRDWFCAIYADADALKEVAKARIPEDLWFNDAAIDNYIAALGGESLVPRNTLRLGAIKGLRGKQQLVIPPGLLDAEGVGSASMCNAIGMSSKSSICGHM</sequence>
<gene>
    <name evidence="1" type="ORF">ACCO45_000006</name>
</gene>
<accession>A0ACC4EBC8</accession>
<proteinExistence type="predicted"/>
<organism evidence="1 2">
    <name type="scientific">Purpureocillium lilacinum</name>
    <name type="common">Paecilomyces lilacinus</name>
    <dbReference type="NCBI Taxonomy" id="33203"/>
    <lineage>
        <taxon>Eukaryota</taxon>
        <taxon>Fungi</taxon>
        <taxon>Dikarya</taxon>
        <taxon>Ascomycota</taxon>
        <taxon>Pezizomycotina</taxon>
        <taxon>Sordariomycetes</taxon>
        <taxon>Hypocreomycetidae</taxon>
        <taxon>Hypocreales</taxon>
        <taxon>Ophiocordycipitaceae</taxon>
        <taxon>Purpureocillium</taxon>
    </lineage>
</organism>
<reference evidence="1" key="1">
    <citation type="submission" date="2024-12" db="EMBL/GenBank/DDBJ databases">
        <title>Comparative genomics and development of molecular markers within Purpureocillium lilacinum and among Purpureocillium species.</title>
        <authorList>
            <person name="Yeh Z.-Y."/>
            <person name="Ni N.-T."/>
            <person name="Lo P.-H."/>
            <person name="Mushyakhwo K."/>
            <person name="Lin C.-F."/>
            <person name="Nai Y.-S."/>
        </authorList>
    </citation>
    <scope>NUCLEOTIDE SEQUENCE</scope>
    <source>
        <strain evidence="1">NCHU-NPUST-175</strain>
    </source>
</reference>
<evidence type="ECO:0000313" key="1">
    <source>
        <dbReference type="EMBL" id="KAL3965698.1"/>
    </source>
</evidence>
<dbReference type="EMBL" id="JBGNUJ010000001">
    <property type="protein sequence ID" value="KAL3965698.1"/>
    <property type="molecule type" value="Genomic_DNA"/>
</dbReference>
<name>A0ACC4EBC8_PURLI</name>
<comment type="caution">
    <text evidence="1">The sequence shown here is derived from an EMBL/GenBank/DDBJ whole genome shotgun (WGS) entry which is preliminary data.</text>
</comment>
<keyword evidence="2" id="KW-1185">Reference proteome</keyword>
<evidence type="ECO:0000313" key="2">
    <source>
        <dbReference type="Proteomes" id="UP001638806"/>
    </source>
</evidence>
<dbReference type="Proteomes" id="UP001638806">
    <property type="component" value="Unassembled WGS sequence"/>
</dbReference>